<dbReference type="RefSeq" id="XP_013342536.1">
    <property type="nucleotide sequence ID" value="XM_013487082.1"/>
</dbReference>
<accession>A0A074YJA6</accession>
<protein>
    <submittedName>
        <fullName evidence="3">Uncharacterized protein</fullName>
    </submittedName>
</protein>
<organism evidence="3 4">
    <name type="scientific">Aureobasidium subglaciale (strain EXF-2481)</name>
    <name type="common">Aureobasidium pullulans var. subglaciale</name>
    <dbReference type="NCBI Taxonomy" id="1043005"/>
    <lineage>
        <taxon>Eukaryota</taxon>
        <taxon>Fungi</taxon>
        <taxon>Dikarya</taxon>
        <taxon>Ascomycota</taxon>
        <taxon>Pezizomycotina</taxon>
        <taxon>Dothideomycetes</taxon>
        <taxon>Dothideomycetidae</taxon>
        <taxon>Dothideales</taxon>
        <taxon>Saccotheciaceae</taxon>
        <taxon>Aureobasidium</taxon>
    </lineage>
</organism>
<sequence length="175" mass="20224">MINIFLITTLFLSIATATTSLNNQAYDQDQNLHENQLIMSSPAPSSPGPAPYPSNALSMRDTILPQDLPRFLAFLSKDRGGDIFEGYNLNDNGKIEYTFYNADTNEVLERETFEDNGNAKKYLEQEEKLFEENKRSGWWVAPEGYEEEMEEKDRKVREKGEERKKEEEKNAEVKK</sequence>
<evidence type="ECO:0000256" key="1">
    <source>
        <dbReference type="SAM" id="MobiDB-lite"/>
    </source>
</evidence>
<dbReference type="HOGENOM" id="CLU_1532236_0_0_1"/>
<dbReference type="EMBL" id="KL584763">
    <property type="protein sequence ID" value="KEQ94157.1"/>
    <property type="molecule type" value="Genomic_DNA"/>
</dbReference>
<reference evidence="3 4" key="1">
    <citation type="journal article" date="2014" name="BMC Genomics">
        <title>Genome sequencing of four Aureobasidium pullulans varieties: biotechnological potential, stress tolerance, and description of new species.</title>
        <authorList>
            <person name="Gostin Ar C."/>
            <person name="Ohm R.A."/>
            <person name="Kogej T."/>
            <person name="Sonjak S."/>
            <person name="Turk M."/>
            <person name="Zajc J."/>
            <person name="Zalar P."/>
            <person name="Grube M."/>
            <person name="Sun H."/>
            <person name="Han J."/>
            <person name="Sharma A."/>
            <person name="Chiniquy J."/>
            <person name="Ngan C.Y."/>
            <person name="Lipzen A."/>
            <person name="Barry K."/>
            <person name="Grigoriev I.V."/>
            <person name="Gunde-Cimerman N."/>
        </authorList>
    </citation>
    <scope>NUCLEOTIDE SEQUENCE [LARGE SCALE GENOMIC DNA]</scope>
    <source>
        <strain evidence="3 4">EXF-2481</strain>
    </source>
</reference>
<proteinExistence type="predicted"/>
<feature type="chain" id="PRO_5001703262" evidence="2">
    <location>
        <begin position="18"/>
        <end position="175"/>
    </location>
</feature>
<dbReference type="OrthoDB" id="3938558at2759"/>
<evidence type="ECO:0000256" key="2">
    <source>
        <dbReference type="SAM" id="SignalP"/>
    </source>
</evidence>
<evidence type="ECO:0000313" key="4">
    <source>
        <dbReference type="Proteomes" id="UP000030641"/>
    </source>
</evidence>
<feature type="region of interest" description="Disordered" evidence="1">
    <location>
        <begin position="142"/>
        <end position="175"/>
    </location>
</feature>
<feature type="signal peptide" evidence="2">
    <location>
        <begin position="1"/>
        <end position="17"/>
    </location>
</feature>
<dbReference type="InParanoid" id="A0A074YJA6"/>
<evidence type="ECO:0000313" key="3">
    <source>
        <dbReference type="EMBL" id="KEQ94157.1"/>
    </source>
</evidence>
<dbReference type="GeneID" id="25364246"/>
<keyword evidence="4" id="KW-1185">Reference proteome</keyword>
<dbReference type="Proteomes" id="UP000030641">
    <property type="component" value="Unassembled WGS sequence"/>
</dbReference>
<name>A0A074YJA6_AURSE</name>
<gene>
    <name evidence="3" type="ORF">AUEXF2481DRAFT_30702</name>
</gene>
<feature type="compositionally biased region" description="Basic and acidic residues" evidence="1">
    <location>
        <begin position="151"/>
        <end position="175"/>
    </location>
</feature>
<dbReference type="AlphaFoldDB" id="A0A074YJA6"/>
<keyword evidence="2" id="KW-0732">Signal</keyword>